<dbReference type="EMBL" id="LRPC01000001">
    <property type="protein sequence ID" value="KYG77494.1"/>
    <property type="molecule type" value="Genomic_DNA"/>
</dbReference>
<evidence type="ECO:0000313" key="3">
    <source>
        <dbReference type="Proteomes" id="UP000075606"/>
    </source>
</evidence>
<dbReference type="PROSITE" id="PS51257">
    <property type="entry name" value="PROKAR_LIPOPROTEIN"/>
    <property type="match status" value="1"/>
</dbReference>
<keyword evidence="1" id="KW-0472">Membrane</keyword>
<accession>A0A150XFM7</accession>
<proteinExistence type="predicted"/>
<dbReference type="OrthoDB" id="982696at2"/>
<dbReference type="AlphaFoldDB" id="A0A150XFM7"/>
<reference evidence="2 3" key="1">
    <citation type="submission" date="2016-01" db="EMBL/GenBank/DDBJ databases">
        <title>Genome sequencing of Roseivirga spongicola UST030701-084.</title>
        <authorList>
            <person name="Selvaratnam C."/>
            <person name="Thevarajoo S."/>
            <person name="Goh K.M."/>
            <person name="Ee R."/>
            <person name="Chan K.-G."/>
            <person name="Chong C.S."/>
        </authorList>
    </citation>
    <scope>NUCLEOTIDE SEQUENCE [LARGE SCALE GENOMIC DNA]</scope>
    <source>
        <strain evidence="2 3">UST030701-084</strain>
    </source>
</reference>
<gene>
    <name evidence="2" type="ORF">AWW68_01620</name>
</gene>
<dbReference type="STRING" id="333140.AWW68_01620"/>
<comment type="caution">
    <text evidence="2">The sequence shown here is derived from an EMBL/GenBank/DDBJ whole genome shotgun (WGS) entry which is preliminary data.</text>
</comment>
<organism evidence="2 3">
    <name type="scientific">Roseivirga spongicola</name>
    <dbReference type="NCBI Taxonomy" id="333140"/>
    <lineage>
        <taxon>Bacteria</taxon>
        <taxon>Pseudomonadati</taxon>
        <taxon>Bacteroidota</taxon>
        <taxon>Cytophagia</taxon>
        <taxon>Cytophagales</taxon>
        <taxon>Roseivirgaceae</taxon>
        <taxon>Roseivirga</taxon>
    </lineage>
</organism>
<evidence type="ECO:0008006" key="4">
    <source>
        <dbReference type="Google" id="ProtNLM"/>
    </source>
</evidence>
<protein>
    <recommendedName>
        <fullName evidence="4">VWFA domain-containing protein</fullName>
    </recommendedName>
</protein>
<dbReference type="Proteomes" id="UP000075606">
    <property type="component" value="Unassembled WGS sequence"/>
</dbReference>
<keyword evidence="1" id="KW-1133">Transmembrane helix</keyword>
<keyword evidence="1" id="KW-0812">Transmembrane</keyword>
<dbReference type="RefSeq" id="WP_068215888.1">
    <property type="nucleotide sequence ID" value="NZ_CP139724.1"/>
</dbReference>
<keyword evidence="3" id="KW-1185">Reference proteome</keyword>
<evidence type="ECO:0000256" key="1">
    <source>
        <dbReference type="SAM" id="Phobius"/>
    </source>
</evidence>
<feature type="transmembrane region" description="Helical" evidence="1">
    <location>
        <begin position="7"/>
        <end position="25"/>
    </location>
</feature>
<sequence>MKLSNENLFNALSLIGAMLLISIIATSCQDRDPLIGDSYEYVLLIDVSKSYEDSKSSLIGDILHSALMKEMGIEENSPTNIGARIYFSYMGKSYLPIVSKAELESKIWMLNPRKDRINEVNTFYNLSKQQTNDLLSRNANDQISNLYRGMLNGLSQMDHSAQHRKMIVMADYLESSVILEMGDYLKQPEKLQTDYEKLKSLLVASEPISDEFKGTEIILICPEYYLVSYEAAKFWRRFFEEHGLIVSIRPSY</sequence>
<name>A0A150XFM7_9BACT</name>
<evidence type="ECO:0000313" key="2">
    <source>
        <dbReference type="EMBL" id="KYG77494.1"/>
    </source>
</evidence>